<accession>A0A9W7SV75</accession>
<dbReference type="EMBL" id="RIBY02001113">
    <property type="protein sequence ID" value="KAH9832428.1"/>
    <property type="molecule type" value="Genomic_DNA"/>
</dbReference>
<dbReference type="Proteomes" id="UP001138500">
    <property type="component" value="Unassembled WGS sequence"/>
</dbReference>
<dbReference type="AlphaFoldDB" id="A0A9W7SV75"/>
<evidence type="ECO:0000313" key="3">
    <source>
        <dbReference type="Proteomes" id="UP001138500"/>
    </source>
</evidence>
<evidence type="ECO:0000256" key="1">
    <source>
        <dbReference type="SAM" id="MobiDB-lite"/>
    </source>
</evidence>
<proteinExistence type="predicted"/>
<protein>
    <submittedName>
        <fullName evidence="2">Uncharacterized protein</fullName>
    </submittedName>
</protein>
<gene>
    <name evidence="2" type="ORF">Tdes44962_MAKER02092</name>
</gene>
<reference evidence="2 3" key="1">
    <citation type="journal article" date="2018" name="IMA Fungus">
        <title>IMA Genome-F 10: Nine draft genome sequences of Claviceps purpurea s.lat., including C. arundinis, C. humidiphila, and C. cf. spartinae, pseudomolecules for the pitch canker pathogen Fusarium circinatum, draft genome of Davidsoniella eucalypti, Grosmannia galeiformis, Quambalaria eucalypti, and Teratosphaeria destructans.</title>
        <authorList>
            <person name="Wingfield B.D."/>
            <person name="Liu M."/>
            <person name="Nguyen H.D."/>
            <person name="Lane F.A."/>
            <person name="Morgan S.W."/>
            <person name="De Vos L."/>
            <person name="Wilken P.M."/>
            <person name="Duong T.A."/>
            <person name="Aylward J."/>
            <person name="Coetzee M.P."/>
            <person name="Dadej K."/>
            <person name="De Beer Z.W."/>
            <person name="Findlay W."/>
            <person name="Havenga M."/>
            <person name="Kolarik M."/>
            <person name="Menzies J.G."/>
            <person name="Naidoo K."/>
            <person name="Pochopski O."/>
            <person name="Shoukouhi P."/>
            <person name="Santana Q.C."/>
            <person name="Seifert K.A."/>
            <person name="Soal N."/>
            <person name="Steenkamp E.T."/>
            <person name="Tatham C.T."/>
            <person name="van der Nest M.A."/>
            <person name="Wingfield M.J."/>
        </authorList>
    </citation>
    <scope>NUCLEOTIDE SEQUENCE [LARGE SCALE GENOMIC DNA]</scope>
    <source>
        <strain evidence="2">CMW44962</strain>
    </source>
</reference>
<comment type="caution">
    <text evidence="2">The sequence shown here is derived from an EMBL/GenBank/DDBJ whole genome shotgun (WGS) entry which is preliminary data.</text>
</comment>
<sequence>MDLKGGIADSCGHAGRKPAGDEGKVEQARQKRPIIKIDSKLPCAIVLTQTATRAVKQALF</sequence>
<reference evidence="2 3" key="2">
    <citation type="journal article" date="2021" name="Curr. Genet.">
        <title>Genetic response to nitrogen starvation in the aggressive Eucalyptus foliar pathogen Teratosphaeria destructans.</title>
        <authorList>
            <person name="Havenga M."/>
            <person name="Wingfield B.D."/>
            <person name="Wingfield M.J."/>
            <person name="Dreyer L.L."/>
            <person name="Roets F."/>
            <person name="Aylward J."/>
        </authorList>
    </citation>
    <scope>NUCLEOTIDE SEQUENCE [LARGE SCALE GENOMIC DNA]</scope>
    <source>
        <strain evidence="2">CMW44962</strain>
    </source>
</reference>
<keyword evidence="3" id="KW-1185">Reference proteome</keyword>
<evidence type="ECO:0000313" key="2">
    <source>
        <dbReference type="EMBL" id="KAH9832428.1"/>
    </source>
</evidence>
<feature type="compositionally biased region" description="Basic and acidic residues" evidence="1">
    <location>
        <begin position="18"/>
        <end position="31"/>
    </location>
</feature>
<feature type="region of interest" description="Disordered" evidence="1">
    <location>
        <begin position="1"/>
        <end position="31"/>
    </location>
</feature>
<name>A0A9W7SV75_9PEZI</name>
<organism evidence="2 3">
    <name type="scientific">Teratosphaeria destructans</name>
    <dbReference type="NCBI Taxonomy" id="418781"/>
    <lineage>
        <taxon>Eukaryota</taxon>
        <taxon>Fungi</taxon>
        <taxon>Dikarya</taxon>
        <taxon>Ascomycota</taxon>
        <taxon>Pezizomycotina</taxon>
        <taxon>Dothideomycetes</taxon>
        <taxon>Dothideomycetidae</taxon>
        <taxon>Mycosphaerellales</taxon>
        <taxon>Teratosphaeriaceae</taxon>
        <taxon>Teratosphaeria</taxon>
    </lineage>
</organism>